<keyword evidence="2" id="KW-1185">Reference proteome</keyword>
<dbReference type="Proteomes" id="UP000272888">
    <property type="component" value="Unassembled WGS sequence"/>
</dbReference>
<dbReference type="InterPro" id="IPR032871">
    <property type="entry name" value="AHH_dom_containing"/>
</dbReference>
<dbReference type="AlphaFoldDB" id="A0A3A8PHY8"/>
<name>A0A3A8PHY8_9BACT</name>
<dbReference type="EMBL" id="RAWB01000229">
    <property type="protein sequence ID" value="RKH55958.1"/>
    <property type="molecule type" value="Genomic_DNA"/>
</dbReference>
<comment type="caution">
    <text evidence="1">The sequence shown here is derived from an EMBL/GenBank/DDBJ whole genome shotgun (WGS) entry which is preliminary data.</text>
</comment>
<dbReference type="Pfam" id="PF14412">
    <property type="entry name" value="AHH"/>
    <property type="match status" value="1"/>
</dbReference>
<reference evidence="2" key="1">
    <citation type="submission" date="2018-09" db="EMBL/GenBank/DDBJ databases">
        <authorList>
            <person name="Livingstone P.G."/>
            <person name="Whitworth D.E."/>
        </authorList>
    </citation>
    <scope>NUCLEOTIDE SEQUENCE [LARGE SCALE GENOMIC DNA]</scope>
    <source>
        <strain evidence="2">CA051B</strain>
    </source>
</reference>
<accession>A0A3A8PHY8</accession>
<gene>
    <name evidence="1" type="ORF">D7V93_21415</name>
</gene>
<protein>
    <submittedName>
        <fullName evidence="1">Uncharacterized protein</fullName>
    </submittedName>
</protein>
<dbReference type="RefSeq" id="WP_120645179.1">
    <property type="nucleotide sequence ID" value="NZ_RAWB01000229.1"/>
</dbReference>
<proteinExistence type="predicted"/>
<organism evidence="1 2">
    <name type="scientific">Corallococcus llansteffanensis</name>
    <dbReference type="NCBI Taxonomy" id="2316731"/>
    <lineage>
        <taxon>Bacteria</taxon>
        <taxon>Pseudomonadati</taxon>
        <taxon>Myxococcota</taxon>
        <taxon>Myxococcia</taxon>
        <taxon>Myxococcales</taxon>
        <taxon>Cystobacterineae</taxon>
        <taxon>Myxococcaceae</taxon>
        <taxon>Corallococcus</taxon>
    </lineage>
</organism>
<sequence length="249" mass="27882">MSEFGEAVNVVVSPPENETLHGCKWSSCKKQHKQQLQYPSKGQIKKGGGYRAAWITAGMQPWDPKTFGQGRKRLREDGGDYATMTYEYKTQGHHLVPTSLLEQTSTLKDNLVLVDYDGDGVENGMMLPQFLMDIPLHQLQAHDGNHPSGYMNPIRTRIERLEQEADGICSLDTDGTLVPQKAIAEAIVALAHTARAKILAIRTGKGFWPVRTDALNEYNHALQEYARRERLHAEKLRSQHVPHASGDNT</sequence>
<evidence type="ECO:0000313" key="1">
    <source>
        <dbReference type="EMBL" id="RKH55958.1"/>
    </source>
</evidence>
<evidence type="ECO:0000313" key="2">
    <source>
        <dbReference type="Proteomes" id="UP000272888"/>
    </source>
</evidence>